<protein>
    <submittedName>
        <fullName evidence="2">Uncharacterized protein</fullName>
    </submittedName>
</protein>
<dbReference type="EMBL" id="JBBNAG010000005">
    <property type="protein sequence ID" value="KAK9132429.1"/>
    <property type="molecule type" value="Genomic_DNA"/>
</dbReference>
<reference evidence="2 3" key="1">
    <citation type="submission" date="2024-01" db="EMBL/GenBank/DDBJ databases">
        <title>Genome assemblies of Stephania.</title>
        <authorList>
            <person name="Yang L."/>
        </authorList>
    </citation>
    <scope>NUCLEOTIDE SEQUENCE [LARGE SCALE GENOMIC DNA]</scope>
    <source>
        <strain evidence="2">JXDWG</strain>
        <tissue evidence="2">Leaf</tissue>
    </source>
</reference>
<gene>
    <name evidence="2" type="ORF">Scep_011957</name>
</gene>
<evidence type="ECO:0000313" key="2">
    <source>
        <dbReference type="EMBL" id="KAK9132429.1"/>
    </source>
</evidence>
<accession>A0AAP0P709</accession>
<feature type="region of interest" description="Disordered" evidence="1">
    <location>
        <begin position="55"/>
        <end position="82"/>
    </location>
</feature>
<sequence length="82" mass="8940">MGLPPLISRSDLPLRSGRERGGGGWPEGRPLHAKEREKREDGRWRRWMVTTALSMDVDHSGGGGRDSGGCGRDSGGGLKKWL</sequence>
<evidence type="ECO:0000256" key="1">
    <source>
        <dbReference type="SAM" id="MobiDB-lite"/>
    </source>
</evidence>
<feature type="compositionally biased region" description="Basic and acidic residues" evidence="1">
    <location>
        <begin position="29"/>
        <end position="41"/>
    </location>
</feature>
<evidence type="ECO:0000313" key="3">
    <source>
        <dbReference type="Proteomes" id="UP001419268"/>
    </source>
</evidence>
<feature type="region of interest" description="Disordered" evidence="1">
    <location>
        <begin position="1"/>
        <end position="41"/>
    </location>
</feature>
<feature type="compositionally biased region" description="Gly residues" evidence="1">
    <location>
        <begin position="60"/>
        <end position="82"/>
    </location>
</feature>
<proteinExistence type="predicted"/>
<dbReference type="AlphaFoldDB" id="A0AAP0P709"/>
<organism evidence="2 3">
    <name type="scientific">Stephania cephalantha</name>
    <dbReference type="NCBI Taxonomy" id="152367"/>
    <lineage>
        <taxon>Eukaryota</taxon>
        <taxon>Viridiplantae</taxon>
        <taxon>Streptophyta</taxon>
        <taxon>Embryophyta</taxon>
        <taxon>Tracheophyta</taxon>
        <taxon>Spermatophyta</taxon>
        <taxon>Magnoliopsida</taxon>
        <taxon>Ranunculales</taxon>
        <taxon>Menispermaceae</taxon>
        <taxon>Menispermoideae</taxon>
        <taxon>Cissampelideae</taxon>
        <taxon>Stephania</taxon>
    </lineage>
</organism>
<comment type="caution">
    <text evidence="2">The sequence shown here is derived from an EMBL/GenBank/DDBJ whole genome shotgun (WGS) entry which is preliminary data.</text>
</comment>
<name>A0AAP0P709_9MAGN</name>
<keyword evidence="3" id="KW-1185">Reference proteome</keyword>
<dbReference type="Proteomes" id="UP001419268">
    <property type="component" value="Unassembled WGS sequence"/>
</dbReference>